<dbReference type="Pfam" id="PF05843">
    <property type="entry name" value="Suf"/>
    <property type="match status" value="1"/>
</dbReference>
<keyword evidence="7" id="KW-1185">Reference proteome</keyword>
<organism evidence="6 7">
    <name type="scientific">Babesia gibsoni</name>
    <dbReference type="NCBI Taxonomy" id="33632"/>
    <lineage>
        <taxon>Eukaryota</taxon>
        <taxon>Sar</taxon>
        <taxon>Alveolata</taxon>
        <taxon>Apicomplexa</taxon>
        <taxon>Aconoidasida</taxon>
        <taxon>Piroplasmida</taxon>
        <taxon>Babesiidae</taxon>
        <taxon>Babesia</taxon>
    </lineage>
</organism>
<dbReference type="GO" id="GO:0003729">
    <property type="term" value="F:mRNA binding"/>
    <property type="evidence" value="ECO:0007669"/>
    <property type="project" value="TreeGrafter"/>
</dbReference>
<dbReference type="InterPro" id="IPR008847">
    <property type="entry name" value="Suf"/>
</dbReference>
<dbReference type="EMBL" id="JAVEPI010000005">
    <property type="protein sequence ID" value="KAK1441725.1"/>
    <property type="molecule type" value="Genomic_DNA"/>
</dbReference>
<dbReference type="Gene3D" id="1.25.40.10">
    <property type="entry name" value="Tetratricopeptide repeat domain"/>
    <property type="match status" value="1"/>
</dbReference>
<evidence type="ECO:0000256" key="2">
    <source>
        <dbReference type="ARBA" id="ARBA00022737"/>
    </source>
</evidence>
<dbReference type="GO" id="GO:0031124">
    <property type="term" value="P:mRNA 3'-end processing"/>
    <property type="evidence" value="ECO:0007669"/>
    <property type="project" value="InterPro"/>
</dbReference>
<evidence type="ECO:0000256" key="1">
    <source>
        <dbReference type="ARBA" id="ARBA00004123"/>
    </source>
</evidence>
<feature type="compositionally biased region" description="Basic residues" evidence="4">
    <location>
        <begin position="904"/>
        <end position="915"/>
    </location>
</feature>
<comment type="caution">
    <text evidence="6">The sequence shown here is derived from an EMBL/GenBank/DDBJ whole genome shotgun (WGS) entry which is preliminary data.</text>
</comment>
<keyword evidence="2" id="KW-0677">Repeat</keyword>
<reference evidence="6" key="1">
    <citation type="submission" date="2023-08" db="EMBL/GenBank/DDBJ databases">
        <title>Draft sequence of the Babesia gibsoni genome.</title>
        <authorList>
            <person name="Yamagishi J.Y."/>
            <person name="Xuan X.X."/>
        </authorList>
    </citation>
    <scope>NUCLEOTIDE SEQUENCE</scope>
    <source>
        <strain evidence="6">Azabu</strain>
    </source>
</reference>
<evidence type="ECO:0000313" key="6">
    <source>
        <dbReference type="EMBL" id="KAK1441725.1"/>
    </source>
</evidence>
<evidence type="ECO:0000259" key="5">
    <source>
        <dbReference type="Pfam" id="PF05843"/>
    </source>
</evidence>
<dbReference type="SUPFAM" id="SSF48452">
    <property type="entry name" value="TPR-like"/>
    <property type="match status" value="2"/>
</dbReference>
<keyword evidence="3" id="KW-0539">Nucleus</keyword>
<dbReference type="AlphaFoldDB" id="A0AAD8LFP4"/>
<protein>
    <submittedName>
        <fullName evidence="6">RNA cleavage stimulation factor like protein</fullName>
    </submittedName>
</protein>
<name>A0AAD8LFP4_BABGI</name>
<proteinExistence type="predicted"/>
<accession>A0AAD8LFP4</accession>
<comment type="subcellular location">
    <subcellularLocation>
        <location evidence="1">Nucleus</location>
    </subcellularLocation>
</comment>
<dbReference type="PANTHER" id="PTHR19980:SF0">
    <property type="entry name" value="CLEAVAGE STIMULATION FACTOR SUBUNIT 3"/>
    <property type="match status" value="1"/>
</dbReference>
<feature type="domain" description="Suppressor of forked" evidence="5">
    <location>
        <begin position="226"/>
        <end position="614"/>
    </location>
</feature>
<dbReference type="InterPro" id="IPR011990">
    <property type="entry name" value="TPR-like_helical_dom_sf"/>
</dbReference>
<feature type="region of interest" description="Disordered" evidence="4">
    <location>
        <begin position="893"/>
        <end position="915"/>
    </location>
</feature>
<evidence type="ECO:0000256" key="3">
    <source>
        <dbReference type="ARBA" id="ARBA00023242"/>
    </source>
</evidence>
<dbReference type="PANTHER" id="PTHR19980">
    <property type="entry name" value="RNA CLEAVAGE STIMULATION FACTOR"/>
    <property type="match status" value="1"/>
</dbReference>
<gene>
    <name evidence="6" type="ORF">BgAZ_500570</name>
</gene>
<dbReference type="GO" id="GO:0005634">
    <property type="term" value="C:nucleus"/>
    <property type="evidence" value="ECO:0007669"/>
    <property type="project" value="UniProtKB-SubCell"/>
</dbReference>
<dbReference type="InterPro" id="IPR045243">
    <property type="entry name" value="Rna14-like"/>
</dbReference>
<evidence type="ECO:0000256" key="4">
    <source>
        <dbReference type="SAM" id="MobiDB-lite"/>
    </source>
</evidence>
<dbReference type="Proteomes" id="UP001230268">
    <property type="component" value="Unassembled WGS sequence"/>
</dbReference>
<sequence>MRERAKPAVAKVVTGNKVMTSILHGISPLIPSGLNSAKPKEDLSKLALFEAIEDDSVWYCYIKGTKDGKLLEEACTAFPNYWKAYHRLALYHLYNKRTRRAFEVYTKAMKTTDEYNLHVCYLKFLYHMASIHEYIAALISAVDKVGLDHRSDALWKEVLTVMAKIYNCNLIDRSQQAGFLPNLFPSELILNSGGGPLFPSEAEQMVYRGVNTLDKKEQTYIQMYSEVNNIRKLFQRWLKIPTNNLKHAWEGYTIFENIAGSANVLATKLLADAKVFYEASLVVYQNLVSKYAVVYPAKPATSLKLNADQLAERNRMLSQWIEILKYEEVNPLNLPIEEYIERVAFTFRCALIPFVFSNHLWYMYFQFLVLNDKRDKAISDLRVAISNFLKDDGKMQFILAAYLDDQGETSNAATEFRRLVGSGLKLVDESEPDKEEAQLKQILQYNESDAGLNIPPIKLIHYLNYIRRNRGRLKWREDLQVILSKRELMSWEICWYAADTEVRCFKDTYNALDLLNRAQHGLPFDMHYTLLHIRFLLNLGRLVDVRMLLTEIVVGATVVGERTCKPSAAEKLQLWYIWLHIEYFFGSKAQYSHVKSLYITDKIANEVGLDTFVEKSNKPGTSLIRQIFSDVGALFMRTHMDSTKRAASIDMNAMTDMRKRLFCGGMDFEQLDDIFLLGIKGESPVTHNATSSAYVENDSSPTASNFAKGAAALGTYSSQTFVITRPDVAAMTQFNPENTTSLESQMTLHGSRRPALPADGRALDSVATPPKVLFDLLRVLPTPTRREAFPKLYAHHEAVEYLLYTLKTFDYEKQPIGSYAPIPINQLLHLKAAVSNSGANQVSDHNRINHDIQAPMNALITDGGLDLNNGLFSILRFVEVRFICLKFNKDQDHMGTEEDENTKTKRMSRKQRMKI</sequence>
<evidence type="ECO:0000313" key="7">
    <source>
        <dbReference type="Proteomes" id="UP001230268"/>
    </source>
</evidence>